<gene>
    <name evidence="3" type="ORF">ACFPME_06750</name>
</gene>
<protein>
    <submittedName>
        <fullName evidence="3">Sulfotransferase</fullName>
    </submittedName>
</protein>
<keyword evidence="4" id="KW-1185">Reference proteome</keyword>
<proteinExistence type="predicted"/>
<dbReference type="Gene3D" id="3.40.50.300">
    <property type="entry name" value="P-loop containing nucleotide triphosphate hydrolases"/>
    <property type="match status" value="1"/>
</dbReference>
<feature type="repeat" description="TPR" evidence="2">
    <location>
        <begin position="113"/>
        <end position="146"/>
    </location>
</feature>
<dbReference type="Gene3D" id="1.25.40.10">
    <property type="entry name" value="Tetratricopeptide repeat domain"/>
    <property type="match status" value="1"/>
</dbReference>
<dbReference type="Pfam" id="PF13469">
    <property type="entry name" value="Sulfotransfer_3"/>
    <property type="match status" value="1"/>
</dbReference>
<evidence type="ECO:0000256" key="2">
    <source>
        <dbReference type="PROSITE-ProRule" id="PRU00339"/>
    </source>
</evidence>
<dbReference type="SUPFAM" id="SSF52540">
    <property type="entry name" value="P-loop containing nucleoside triphosphate hydrolases"/>
    <property type="match status" value="1"/>
</dbReference>
<dbReference type="PROSITE" id="PS50005">
    <property type="entry name" value="TPR"/>
    <property type="match status" value="1"/>
</dbReference>
<comment type="caution">
    <text evidence="3">The sequence shown here is derived from an EMBL/GenBank/DDBJ whole genome shotgun (WGS) entry which is preliminary data.</text>
</comment>
<dbReference type="SUPFAM" id="SSF48452">
    <property type="entry name" value="TPR-like"/>
    <property type="match status" value="1"/>
</dbReference>
<dbReference type="InterPro" id="IPR019734">
    <property type="entry name" value="TPR_rpt"/>
</dbReference>
<organism evidence="3 4">
    <name type="scientific">Rhodanobacter umsongensis</name>
    <dbReference type="NCBI Taxonomy" id="633153"/>
    <lineage>
        <taxon>Bacteria</taxon>
        <taxon>Pseudomonadati</taxon>
        <taxon>Pseudomonadota</taxon>
        <taxon>Gammaproteobacteria</taxon>
        <taxon>Lysobacterales</taxon>
        <taxon>Rhodanobacteraceae</taxon>
        <taxon>Rhodanobacter</taxon>
    </lineage>
</organism>
<dbReference type="InterPro" id="IPR011990">
    <property type="entry name" value="TPR-like_helical_dom_sf"/>
</dbReference>
<keyword evidence="2" id="KW-0802">TPR repeat</keyword>
<dbReference type="EMBL" id="JBHSMK010000003">
    <property type="protein sequence ID" value="MFC5436248.1"/>
    <property type="molecule type" value="Genomic_DNA"/>
</dbReference>
<evidence type="ECO:0000256" key="1">
    <source>
        <dbReference type="ARBA" id="ARBA00022679"/>
    </source>
</evidence>
<sequence length="532" mass="59233">MTNPSPLLPGAHELLAEARAALKRGDARHAGEFAARLLQAEPNHPDAHYLAGCAALELRQMPKSLEHLHQAASMRPRHSDYAVQFARALVRAHRTGEALQVANVALALSPRDPLMLDMLGTVYTQCHAHERAASVFRRAVALAPANPICHFNFATSLVFGGNVELAEGELETCLALAPDYWPAYGVLSRLRQQSPASNHIERLLLLAQRTSGDPAAQMQLHMALAKEYEDLGNYPQAFEHLCVGKAANWHARNYTIGRDEAIVNALIDAFPEPRLQPPGCQTDEPIFIIGMPRSGTTLLERILSSHPEVYAAGELQNFGVMLERLSGGRSPVMLDQGVIERARHINWEQLGDLYLASTRPATCLKPRFIDKLPHNFLYAGFIANALPNARIICLRRNPLDTCLSNFREPFAETSPFHGYSFDLLDTGRYYVLFDRLMAHWKRVLPGRILEVDYETLVTEQEASTRHLLEHCGLPWNAACLHFERNQAPASTASSVQVRAPIHQSAVRRWKKYEAQLTGLRELLTAAGIDCDQ</sequence>
<keyword evidence="1" id="KW-0808">Transferase</keyword>
<evidence type="ECO:0000313" key="3">
    <source>
        <dbReference type="EMBL" id="MFC5436248.1"/>
    </source>
</evidence>
<accession>A0ABW0JJH4</accession>
<dbReference type="InterPro" id="IPR027417">
    <property type="entry name" value="P-loop_NTPase"/>
</dbReference>
<dbReference type="InterPro" id="IPR026634">
    <property type="entry name" value="TPST-like"/>
</dbReference>
<dbReference type="SMART" id="SM00028">
    <property type="entry name" value="TPR"/>
    <property type="match status" value="3"/>
</dbReference>
<dbReference type="PANTHER" id="PTHR12788:SF10">
    <property type="entry name" value="PROTEIN-TYROSINE SULFOTRANSFERASE"/>
    <property type="match status" value="1"/>
</dbReference>
<dbReference type="Proteomes" id="UP001596013">
    <property type="component" value="Unassembled WGS sequence"/>
</dbReference>
<reference evidence="4" key="1">
    <citation type="journal article" date="2019" name="Int. J. Syst. Evol. Microbiol.">
        <title>The Global Catalogue of Microorganisms (GCM) 10K type strain sequencing project: providing services to taxonomists for standard genome sequencing and annotation.</title>
        <authorList>
            <consortium name="The Broad Institute Genomics Platform"/>
            <consortium name="The Broad Institute Genome Sequencing Center for Infectious Disease"/>
            <person name="Wu L."/>
            <person name="Ma J."/>
        </authorList>
    </citation>
    <scope>NUCLEOTIDE SEQUENCE [LARGE SCALE GENOMIC DNA]</scope>
    <source>
        <strain evidence="4">JCM 17130</strain>
    </source>
</reference>
<name>A0ABW0JJH4_9GAMM</name>
<dbReference type="RefSeq" id="WP_377303402.1">
    <property type="nucleotide sequence ID" value="NZ_JBHSMK010000003.1"/>
</dbReference>
<dbReference type="PANTHER" id="PTHR12788">
    <property type="entry name" value="PROTEIN-TYROSINE SULFOTRANSFERASE 2"/>
    <property type="match status" value="1"/>
</dbReference>
<evidence type="ECO:0000313" key="4">
    <source>
        <dbReference type="Proteomes" id="UP001596013"/>
    </source>
</evidence>